<protein>
    <submittedName>
        <fullName evidence="1">Uncharacterized protein</fullName>
    </submittedName>
</protein>
<organism evidence="1 2">
    <name type="scientific">Pluteus cervinus</name>
    <dbReference type="NCBI Taxonomy" id="181527"/>
    <lineage>
        <taxon>Eukaryota</taxon>
        <taxon>Fungi</taxon>
        <taxon>Dikarya</taxon>
        <taxon>Basidiomycota</taxon>
        <taxon>Agaricomycotina</taxon>
        <taxon>Agaricomycetes</taxon>
        <taxon>Agaricomycetidae</taxon>
        <taxon>Agaricales</taxon>
        <taxon>Pluteineae</taxon>
        <taxon>Pluteaceae</taxon>
        <taxon>Pluteus</taxon>
    </lineage>
</organism>
<proteinExistence type="predicted"/>
<dbReference type="Proteomes" id="UP000308600">
    <property type="component" value="Unassembled WGS sequence"/>
</dbReference>
<sequence>MSIVASRRWSFHVEHSVTGLFCLEHTADIRSIPALTMSQSGYSRCPSPQPPCHLSLSSLVLTSISDPSSSSPHVPPPSPTHSSPLLLPLLPFSPRFNLPHTARRALPSPMFLIHSDRQQGAIRRAALIATDLQ</sequence>
<accession>A0ACD3A2K6</accession>
<keyword evidence="2" id="KW-1185">Reference proteome</keyword>
<gene>
    <name evidence="1" type="ORF">BDN72DRAFT_590592</name>
</gene>
<evidence type="ECO:0000313" key="2">
    <source>
        <dbReference type="Proteomes" id="UP000308600"/>
    </source>
</evidence>
<dbReference type="EMBL" id="ML208928">
    <property type="protein sequence ID" value="TFK59630.1"/>
    <property type="molecule type" value="Genomic_DNA"/>
</dbReference>
<name>A0ACD3A2K6_9AGAR</name>
<evidence type="ECO:0000313" key="1">
    <source>
        <dbReference type="EMBL" id="TFK59630.1"/>
    </source>
</evidence>
<reference evidence="1 2" key="1">
    <citation type="journal article" date="2019" name="Nat. Ecol. Evol.">
        <title>Megaphylogeny resolves global patterns of mushroom evolution.</title>
        <authorList>
            <person name="Varga T."/>
            <person name="Krizsan K."/>
            <person name="Foldi C."/>
            <person name="Dima B."/>
            <person name="Sanchez-Garcia M."/>
            <person name="Sanchez-Ramirez S."/>
            <person name="Szollosi G.J."/>
            <person name="Szarkandi J.G."/>
            <person name="Papp V."/>
            <person name="Albert L."/>
            <person name="Andreopoulos W."/>
            <person name="Angelini C."/>
            <person name="Antonin V."/>
            <person name="Barry K.W."/>
            <person name="Bougher N.L."/>
            <person name="Buchanan P."/>
            <person name="Buyck B."/>
            <person name="Bense V."/>
            <person name="Catcheside P."/>
            <person name="Chovatia M."/>
            <person name="Cooper J."/>
            <person name="Damon W."/>
            <person name="Desjardin D."/>
            <person name="Finy P."/>
            <person name="Geml J."/>
            <person name="Haridas S."/>
            <person name="Hughes K."/>
            <person name="Justo A."/>
            <person name="Karasinski D."/>
            <person name="Kautmanova I."/>
            <person name="Kiss B."/>
            <person name="Kocsube S."/>
            <person name="Kotiranta H."/>
            <person name="LaButti K.M."/>
            <person name="Lechner B.E."/>
            <person name="Liimatainen K."/>
            <person name="Lipzen A."/>
            <person name="Lukacs Z."/>
            <person name="Mihaltcheva S."/>
            <person name="Morgado L.N."/>
            <person name="Niskanen T."/>
            <person name="Noordeloos M.E."/>
            <person name="Ohm R.A."/>
            <person name="Ortiz-Santana B."/>
            <person name="Ovrebo C."/>
            <person name="Racz N."/>
            <person name="Riley R."/>
            <person name="Savchenko A."/>
            <person name="Shiryaev A."/>
            <person name="Soop K."/>
            <person name="Spirin V."/>
            <person name="Szebenyi C."/>
            <person name="Tomsovsky M."/>
            <person name="Tulloss R.E."/>
            <person name="Uehling J."/>
            <person name="Grigoriev I.V."/>
            <person name="Vagvolgyi C."/>
            <person name="Papp T."/>
            <person name="Martin F.M."/>
            <person name="Miettinen O."/>
            <person name="Hibbett D.S."/>
            <person name="Nagy L.G."/>
        </authorList>
    </citation>
    <scope>NUCLEOTIDE SEQUENCE [LARGE SCALE GENOMIC DNA]</scope>
    <source>
        <strain evidence="1 2">NL-1719</strain>
    </source>
</reference>